<name>A0A8S9Z9A9_9BILA</name>
<dbReference type="OrthoDB" id="5871431at2759"/>
<accession>A0A8S9Z9A9</accession>
<dbReference type="GO" id="GO:0004867">
    <property type="term" value="F:serine-type endopeptidase inhibitor activity"/>
    <property type="evidence" value="ECO:0007669"/>
    <property type="project" value="InterPro"/>
</dbReference>
<dbReference type="InterPro" id="IPR002223">
    <property type="entry name" value="Kunitz_BPTI"/>
</dbReference>
<evidence type="ECO:0000313" key="3">
    <source>
        <dbReference type="Proteomes" id="UP000605970"/>
    </source>
</evidence>
<dbReference type="InterPro" id="IPR036880">
    <property type="entry name" value="Kunitz_BPTI_sf"/>
</dbReference>
<keyword evidence="3" id="KW-1185">Reference proteome</keyword>
<dbReference type="AlphaFoldDB" id="A0A8S9Z9A9"/>
<dbReference type="EMBL" id="JABEBT010000157">
    <property type="protein sequence ID" value="KAF7627268.1"/>
    <property type="molecule type" value="Genomic_DNA"/>
</dbReference>
<evidence type="ECO:0000259" key="1">
    <source>
        <dbReference type="PROSITE" id="PS50279"/>
    </source>
</evidence>
<comment type="caution">
    <text evidence="2">The sequence shown here is derived from an EMBL/GenBank/DDBJ whole genome shotgun (WGS) entry which is preliminary data.</text>
</comment>
<organism evidence="2 3">
    <name type="scientific">Meloidogyne graminicola</name>
    <dbReference type="NCBI Taxonomy" id="189291"/>
    <lineage>
        <taxon>Eukaryota</taxon>
        <taxon>Metazoa</taxon>
        <taxon>Ecdysozoa</taxon>
        <taxon>Nematoda</taxon>
        <taxon>Chromadorea</taxon>
        <taxon>Rhabditida</taxon>
        <taxon>Tylenchina</taxon>
        <taxon>Tylenchomorpha</taxon>
        <taxon>Tylenchoidea</taxon>
        <taxon>Meloidogynidae</taxon>
        <taxon>Meloidogyninae</taxon>
        <taxon>Meloidogyne</taxon>
    </lineage>
</organism>
<dbReference type="PROSITE" id="PS50279">
    <property type="entry name" value="BPTI_KUNITZ_2"/>
    <property type="match status" value="1"/>
</dbReference>
<protein>
    <submittedName>
        <fullName evidence="2">BPTI/Kunitz inhibitor domain-containing protein</fullName>
    </submittedName>
</protein>
<dbReference type="Gene3D" id="4.10.410.10">
    <property type="entry name" value="Pancreatic trypsin inhibitor Kunitz domain"/>
    <property type="match status" value="1"/>
</dbReference>
<evidence type="ECO:0000313" key="2">
    <source>
        <dbReference type="EMBL" id="KAF7627268.1"/>
    </source>
</evidence>
<reference evidence="2" key="1">
    <citation type="journal article" date="2020" name="Ecol. Evol.">
        <title>Genome structure and content of the rice root-knot nematode (Meloidogyne graminicola).</title>
        <authorList>
            <person name="Phan N.T."/>
            <person name="Danchin E.G.J."/>
            <person name="Klopp C."/>
            <person name="Perfus-Barbeoch L."/>
            <person name="Kozlowski D.K."/>
            <person name="Koutsovoulos G.D."/>
            <person name="Lopez-Roques C."/>
            <person name="Bouchez O."/>
            <person name="Zahm M."/>
            <person name="Besnard G."/>
            <person name="Bellafiore S."/>
        </authorList>
    </citation>
    <scope>NUCLEOTIDE SEQUENCE</scope>
    <source>
        <strain evidence="2">VN-18</strain>
    </source>
</reference>
<feature type="domain" description="BPTI/Kunitz inhibitor" evidence="1">
    <location>
        <begin position="56"/>
        <end position="92"/>
    </location>
</feature>
<dbReference type="Pfam" id="PF00014">
    <property type="entry name" value="Kunitz_BPTI"/>
    <property type="match status" value="1"/>
</dbReference>
<dbReference type="CDD" id="cd00109">
    <property type="entry name" value="Kunitz-type"/>
    <property type="match status" value="1"/>
</dbReference>
<dbReference type="SMART" id="SM00131">
    <property type="entry name" value="KU"/>
    <property type="match status" value="1"/>
</dbReference>
<sequence length="96" mass="11225">MCSPIQFKQKSSLQTGLENEINDQLNNFSEEGKINKWETSIEEEEKNEENKYRLFTKYYFDSVTAQCYAFSTQNCGGNQNRFESIEECLNICKLLA</sequence>
<proteinExistence type="predicted"/>
<gene>
    <name evidence="2" type="ORF">Mgra_00009443</name>
</gene>
<dbReference type="SUPFAM" id="SSF57362">
    <property type="entry name" value="BPTI-like"/>
    <property type="match status" value="1"/>
</dbReference>
<dbReference type="Proteomes" id="UP000605970">
    <property type="component" value="Unassembled WGS sequence"/>
</dbReference>